<proteinExistence type="predicted"/>
<dbReference type="OrthoDB" id="7743892at2"/>
<reference evidence="2 3" key="1">
    <citation type="submission" date="2019-12" db="EMBL/GenBank/DDBJ databases">
        <title>Genomic-based taxomic classification of the family Erythrobacteraceae.</title>
        <authorList>
            <person name="Xu L."/>
        </authorList>
    </citation>
    <scope>NUCLEOTIDE SEQUENCE [LARGE SCALE GENOMIC DNA]</scope>
    <source>
        <strain evidence="2 3">KCTC 52259</strain>
    </source>
</reference>
<keyword evidence="3" id="KW-1185">Reference proteome</keyword>
<dbReference type="EMBL" id="WTYU01000002">
    <property type="protein sequence ID" value="MXP15088.1"/>
    <property type="molecule type" value="Genomic_DNA"/>
</dbReference>
<protein>
    <submittedName>
        <fullName evidence="2">Uncharacterized protein</fullName>
    </submittedName>
</protein>
<evidence type="ECO:0000256" key="1">
    <source>
        <dbReference type="SAM" id="SignalP"/>
    </source>
</evidence>
<name>A0A6L7GJI5_9SPHN</name>
<accession>A0A6L7GJI5</accession>
<organism evidence="2 3">
    <name type="scientific">Allopontixanthobacter confluentis</name>
    <dbReference type="NCBI Taxonomy" id="1849021"/>
    <lineage>
        <taxon>Bacteria</taxon>
        <taxon>Pseudomonadati</taxon>
        <taxon>Pseudomonadota</taxon>
        <taxon>Alphaproteobacteria</taxon>
        <taxon>Sphingomonadales</taxon>
        <taxon>Erythrobacteraceae</taxon>
        <taxon>Allopontixanthobacter</taxon>
    </lineage>
</organism>
<dbReference type="RefSeq" id="WP_160601661.1">
    <property type="nucleotide sequence ID" value="NZ_WTYU01000002.1"/>
</dbReference>
<keyword evidence="1" id="KW-0732">Signal</keyword>
<evidence type="ECO:0000313" key="3">
    <source>
        <dbReference type="Proteomes" id="UP000473531"/>
    </source>
</evidence>
<dbReference type="AlphaFoldDB" id="A0A6L7GJI5"/>
<feature type="signal peptide" evidence="1">
    <location>
        <begin position="1"/>
        <end position="39"/>
    </location>
</feature>
<comment type="caution">
    <text evidence="2">The sequence shown here is derived from an EMBL/GenBank/DDBJ whole genome shotgun (WGS) entry which is preliminary data.</text>
</comment>
<feature type="chain" id="PRO_5026680129" evidence="1">
    <location>
        <begin position="40"/>
        <end position="196"/>
    </location>
</feature>
<sequence length="196" mass="21626">MNKTIDKNKRMPGLIAPAFSYAAALIAFVSLAISLPAVAQQQANTGQPSILPPASMRPVPDSLEMSKLVWSTIIAVDHANRSGNYSVLRDMSAQGFQINNTAATLATTFSGIRNSRINLSNVLLVPPTYSEAPRQVQADIFEVKGLFVLRPTSIFFNMYFQWEQGQWKLFGIDLQPISMQSETPEASPQKRKPANR</sequence>
<dbReference type="Proteomes" id="UP000473531">
    <property type="component" value="Unassembled WGS sequence"/>
</dbReference>
<gene>
    <name evidence="2" type="ORF">GRI44_10040</name>
</gene>
<evidence type="ECO:0000313" key="2">
    <source>
        <dbReference type="EMBL" id="MXP15088.1"/>
    </source>
</evidence>